<accession>A0A6J4MQC6</accession>
<proteinExistence type="predicted"/>
<evidence type="ECO:0000313" key="1">
    <source>
        <dbReference type="EMBL" id="CAA9364374.1"/>
    </source>
</evidence>
<dbReference type="Pfam" id="PF09355">
    <property type="entry name" value="Phage_Gp19"/>
    <property type="match status" value="1"/>
</dbReference>
<dbReference type="AlphaFoldDB" id="A0A6J4MQC6"/>
<protein>
    <recommendedName>
        <fullName evidence="2">Head-to-tail adaptor</fullName>
    </recommendedName>
</protein>
<dbReference type="InterPro" id="IPR018963">
    <property type="entry name" value="Mycophage_D29_Gp19"/>
</dbReference>
<organism evidence="1">
    <name type="scientific">uncultured Gemmatimonadota bacterium</name>
    <dbReference type="NCBI Taxonomy" id="203437"/>
    <lineage>
        <taxon>Bacteria</taxon>
        <taxon>Pseudomonadati</taxon>
        <taxon>Gemmatimonadota</taxon>
        <taxon>environmental samples</taxon>
    </lineage>
</organism>
<sequence length="126" mass="13575">MHYASLPDVEVEYGPVPPEQADRVEALIARAEAILLFEVRDLDARIVTGQTQLPLVKQVVSEMVTAVLRNPQGLKSFAHTEGPFTTSGTYADTSGGGMVLTDRHRRLLGLPASTSGAFTITPGRRS</sequence>
<evidence type="ECO:0008006" key="2">
    <source>
        <dbReference type="Google" id="ProtNLM"/>
    </source>
</evidence>
<name>A0A6J4MQC6_9BACT</name>
<gene>
    <name evidence="1" type="ORF">AVDCRST_MAG68-5033</name>
</gene>
<reference evidence="1" key="1">
    <citation type="submission" date="2020-02" db="EMBL/GenBank/DDBJ databases">
        <authorList>
            <person name="Meier V. D."/>
        </authorList>
    </citation>
    <scope>NUCLEOTIDE SEQUENCE</scope>
    <source>
        <strain evidence="1">AVDCRST_MAG68</strain>
    </source>
</reference>
<dbReference type="EMBL" id="CADCTW010000217">
    <property type="protein sequence ID" value="CAA9364374.1"/>
    <property type="molecule type" value="Genomic_DNA"/>
</dbReference>